<accession>A0ABP7ECB3</accession>
<dbReference type="EMBL" id="BAABDC010000007">
    <property type="protein sequence ID" value="GAA3716467.1"/>
    <property type="molecule type" value="Genomic_DNA"/>
</dbReference>
<proteinExistence type="predicted"/>
<dbReference type="Proteomes" id="UP001501468">
    <property type="component" value="Unassembled WGS sequence"/>
</dbReference>
<dbReference type="RefSeq" id="WP_344949957.1">
    <property type="nucleotide sequence ID" value="NZ_BAABDC010000007.1"/>
</dbReference>
<sequence length="221" mass="23717">MTAPDSSASSGPRRVVVVRHAETVDNAARVWQGHKDTELSDRGREQVQAAAPHLAAYAPALIVSSDLRRAASTAEAIAGLTGLAVRLDARLREVHVGEWQGLHADEVRERYPDVIAALDRGEDAPRGVTGETRAQVAQRAGAALREIADGLRPGETAVVVAHGVSARVAASDLVGLDQDTSDAVFRGLDNCHWIELVEVGKSFSKQTRWRISGWNLGPWNV</sequence>
<reference evidence="2" key="1">
    <citation type="journal article" date="2019" name="Int. J. Syst. Evol. Microbiol.">
        <title>The Global Catalogue of Microorganisms (GCM) 10K type strain sequencing project: providing services to taxonomists for standard genome sequencing and annotation.</title>
        <authorList>
            <consortium name="The Broad Institute Genomics Platform"/>
            <consortium name="The Broad Institute Genome Sequencing Center for Infectious Disease"/>
            <person name="Wu L."/>
            <person name="Ma J."/>
        </authorList>
    </citation>
    <scope>NUCLEOTIDE SEQUENCE [LARGE SCALE GENOMIC DNA]</scope>
    <source>
        <strain evidence="2">JCM 17125</strain>
    </source>
</reference>
<evidence type="ECO:0000313" key="1">
    <source>
        <dbReference type="EMBL" id="GAA3716467.1"/>
    </source>
</evidence>
<dbReference type="PANTHER" id="PTHR48100">
    <property type="entry name" value="BROAD-SPECIFICITY PHOSPHATASE YOR283W-RELATED"/>
    <property type="match status" value="1"/>
</dbReference>
<dbReference type="InterPro" id="IPR013078">
    <property type="entry name" value="His_Pase_superF_clade-1"/>
</dbReference>
<dbReference type="InterPro" id="IPR050275">
    <property type="entry name" value="PGM_Phosphatase"/>
</dbReference>
<dbReference type="Gene3D" id="3.40.50.1240">
    <property type="entry name" value="Phosphoglycerate mutase-like"/>
    <property type="match status" value="1"/>
</dbReference>
<dbReference type="PANTHER" id="PTHR48100:SF62">
    <property type="entry name" value="GLUCOSYL-3-PHOSPHOGLYCERATE PHOSPHATASE"/>
    <property type="match status" value="1"/>
</dbReference>
<dbReference type="InterPro" id="IPR029033">
    <property type="entry name" value="His_PPase_superfam"/>
</dbReference>
<protein>
    <submittedName>
        <fullName evidence="1">Histidine phosphatase family protein</fullName>
    </submittedName>
</protein>
<dbReference type="Pfam" id="PF00300">
    <property type="entry name" value="His_Phos_1"/>
    <property type="match status" value="1"/>
</dbReference>
<organism evidence="1 2">
    <name type="scientific">Terrabacter ginsenosidimutans</name>
    <dbReference type="NCBI Taxonomy" id="490575"/>
    <lineage>
        <taxon>Bacteria</taxon>
        <taxon>Bacillati</taxon>
        <taxon>Actinomycetota</taxon>
        <taxon>Actinomycetes</taxon>
        <taxon>Micrococcales</taxon>
        <taxon>Intrasporangiaceae</taxon>
        <taxon>Terrabacter</taxon>
    </lineage>
</organism>
<dbReference type="SMART" id="SM00855">
    <property type="entry name" value="PGAM"/>
    <property type="match status" value="1"/>
</dbReference>
<dbReference type="CDD" id="cd07067">
    <property type="entry name" value="HP_PGM_like"/>
    <property type="match status" value="1"/>
</dbReference>
<keyword evidence="2" id="KW-1185">Reference proteome</keyword>
<gene>
    <name evidence="1" type="ORF">GCM10022399_36420</name>
</gene>
<name>A0ABP7ECB3_9MICO</name>
<comment type="caution">
    <text evidence="1">The sequence shown here is derived from an EMBL/GenBank/DDBJ whole genome shotgun (WGS) entry which is preliminary data.</text>
</comment>
<dbReference type="SUPFAM" id="SSF53254">
    <property type="entry name" value="Phosphoglycerate mutase-like"/>
    <property type="match status" value="1"/>
</dbReference>
<evidence type="ECO:0000313" key="2">
    <source>
        <dbReference type="Proteomes" id="UP001501468"/>
    </source>
</evidence>